<organism evidence="4 5">
    <name type="scientific">Endocarpon pusillum (strain Z07020 / HMAS-L-300199)</name>
    <name type="common">Lichen-forming fungus</name>
    <dbReference type="NCBI Taxonomy" id="1263415"/>
    <lineage>
        <taxon>Eukaryota</taxon>
        <taxon>Fungi</taxon>
        <taxon>Dikarya</taxon>
        <taxon>Ascomycota</taxon>
        <taxon>Pezizomycotina</taxon>
        <taxon>Eurotiomycetes</taxon>
        <taxon>Chaetothyriomycetidae</taxon>
        <taxon>Verrucariales</taxon>
        <taxon>Verrucariaceae</taxon>
        <taxon>Endocarpon</taxon>
    </lineage>
</organism>
<dbReference type="SMART" id="SM00248">
    <property type="entry name" value="ANK"/>
    <property type="match status" value="3"/>
</dbReference>
<dbReference type="OrthoDB" id="341259at2759"/>
<dbReference type="RefSeq" id="XP_007800759.1">
    <property type="nucleotide sequence ID" value="XM_007802568.1"/>
</dbReference>
<gene>
    <name evidence="4" type="ORF">EPUS_01010</name>
</gene>
<evidence type="ECO:0000256" key="1">
    <source>
        <dbReference type="ARBA" id="ARBA00022737"/>
    </source>
</evidence>
<dbReference type="HOGENOM" id="CLU_963207_0_0_1"/>
<keyword evidence="5" id="KW-1185">Reference proteome</keyword>
<dbReference type="InterPro" id="IPR036770">
    <property type="entry name" value="Ankyrin_rpt-contain_sf"/>
</dbReference>
<dbReference type="eggNOG" id="KOG0504">
    <property type="taxonomic scope" value="Eukaryota"/>
</dbReference>
<protein>
    <submittedName>
        <fullName evidence="4">Uncharacterized protein</fullName>
    </submittedName>
</protein>
<evidence type="ECO:0000313" key="4">
    <source>
        <dbReference type="EMBL" id="ERF73756.1"/>
    </source>
</evidence>
<keyword evidence="1" id="KW-0677">Repeat</keyword>
<dbReference type="OMA" id="FCAVENR"/>
<name>U1GP89_ENDPU</name>
<dbReference type="PANTHER" id="PTHR24198:SF165">
    <property type="entry name" value="ANKYRIN REPEAT-CONTAINING PROTEIN-RELATED"/>
    <property type="match status" value="1"/>
</dbReference>
<dbReference type="Proteomes" id="UP000019373">
    <property type="component" value="Unassembled WGS sequence"/>
</dbReference>
<dbReference type="SUPFAM" id="SSF48403">
    <property type="entry name" value="Ankyrin repeat"/>
    <property type="match status" value="1"/>
</dbReference>
<sequence length="289" mass="31592">MVIEEVRAGKREGSVISTQTIDSLSTDEREAWRQLRKELENVGITPALFSQHSLFIVTTLQRALIEEGLAGDVALGDSHMTTESGQEALLPSHPIQSEATVPSVRLINTSVQQSPSRGMLSERTLPDEMTNKASSKAAKKPNRVARILNKLLVPETKFMDAALRGDAILAKQLLKRGPTPSPKNLGLALHYATNCGHVEVVKLLFTCSDVDVNSKNTWKQTPLSYAAERGHEEMVKLYLTRPDIDINSTDICGQTPLSLAAGRGHEAVVKLFLTRPDIDINSTDFLGTS</sequence>
<evidence type="ECO:0000256" key="3">
    <source>
        <dbReference type="SAM" id="MobiDB-lite"/>
    </source>
</evidence>
<dbReference type="Pfam" id="PF12796">
    <property type="entry name" value="Ank_2"/>
    <property type="match status" value="1"/>
</dbReference>
<reference evidence="5" key="1">
    <citation type="journal article" date="2014" name="BMC Genomics">
        <title>Genome characteristics reveal the impact of lichenization on lichen-forming fungus Endocarpon pusillum Hedwig (Verrucariales, Ascomycota).</title>
        <authorList>
            <person name="Wang Y.-Y."/>
            <person name="Liu B."/>
            <person name="Zhang X.-Y."/>
            <person name="Zhou Q.-M."/>
            <person name="Zhang T."/>
            <person name="Li H."/>
            <person name="Yu Y.-F."/>
            <person name="Zhang X.-L."/>
            <person name="Hao X.-Y."/>
            <person name="Wang M."/>
            <person name="Wang L."/>
            <person name="Wei J.-C."/>
        </authorList>
    </citation>
    <scope>NUCLEOTIDE SEQUENCE [LARGE SCALE GENOMIC DNA]</scope>
    <source>
        <strain evidence="5">Z07020 / HMAS-L-300199</strain>
    </source>
</reference>
<dbReference type="EMBL" id="KE720941">
    <property type="protein sequence ID" value="ERF73756.1"/>
    <property type="molecule type" value="Genomic_DNA"/>
</dbReference>
<feature type="region of interest" description="Disordered" evidence="3">
    <location>
        <begin position="112"/>
        <end position="138"/>
    </location>
</feature>
<proteinExistence type="predicted"/>
<dbReference type="GeneID" id="19236069"/>
<dbReference type="AlphaFoldDB" id="U1GP89"/>
<dbReference type="InterPro" id="IPR002110">
    <property type="entry name" value="Ankyrin_rpt"/>
</dbReference>
<evidence type="ECO:0000313" key="5">
    <source>
        <dbReference type="Proteomes" id="UP000019373"/>
    </source>
</evidence>
<dbReference type="Gene3D" id="1.25.40.20">
    <property type="entry name" value="Ankyrin repeat-containing domain"/>
    <property type="match status" value="1"/>
</dbReference>
<evidence type="ECO:0000256" key="2">
    <source>
        <dbReference type="ARBA" id="ARBA00023043"/>
    </source>
</evidence>
<accession>U1GP89</accession>
<keyword evidence="2" id="KW-0040">ANK repeat</keyword>
<dbReference type="PANTHER" id="PTHR24198">
    <property type="entry name" value="ANKYRIN REPEAT AND PROTEIN KINASE DOMAIN-CONTAINING PROTEIN"/>
    <property type="match status" value="1"/>
</dbReference>